<sequence>MSIKVSDHVLERLRDWGVEYVFSYPGDGINGLLAAWGRADDRPRFIQARHEEMAALEAVGYAKFSGRVGVCAATSGPGAIHLLNGLYDAKLDHVPVVAIVGQTHRSAMGGSYQQEVDLMGLYKDVASDFCETVTVPQQLPNVIDRAMRTAMARRSVTAVVIPADVQELDYTPPEHAFKMVPSSLGMPSYAPVPGDADLARAAEVLNAGEKVAILVGQGARGARREVMEATDRLGAGVAKALLGKDALDDDLPYVTGSIGLLGTRPSYELMTGCDTLLVIGSSFPYTQFLPEFGQARAVQIDIDPHMVGLRYPFEVNLVGDARETLTRLLPLLKAGPDKKNWRKKIEKDTARWWEVMQRRAAVDADPINPEYVVHALDELLPENVVLAADSGSAANWYARHLRLRGAMRGSLSGTLATMGSGVPYVIGAKFAHGDRPAIALVGDGAMQMNGMAELITVAKYWREWEDPRLIVAVLNNQDLNQVTWEMRAMSGAPQFLPSQSIPDFPYADVARLAGLHGIRVEKPGEVQAAWETALAADRPCVLDFVTDPAVPPIPPHASLDQIEAAASSVLKGDSDRAAMIRQGFKAKVQELLPGGRKREDRPGAEEGK</sequence>
<evidence type="ECO:0000256" key="3">
    <source>
        <dbReference type="RuleBase" id="RU362132"/>
    </source>
</evidence>
<evidence type="ECO:0000313" key="8">
    <source>
        <dbReference type="Proteomes" id="UP001250858"/>
    </source>
</evidence>
<evidence type="ECO:0000259" key="6">
    <source>
        <dbReference type="Pfam" id="PF02776"/>
    </source>
</evidence>
<reference evidence="7 8" key="1">
    <citation type="submission" date="2023-09" db="EMBL/GenBank/DDBJ databases">
        <title>Complete genome of Streptomyces roseicoloratus T14.</title>
        <authorList>
            <person name="Bashizi T."/>
            <person name="Kim M.-J."/>
            <person name="Lee G."/>
            <person name="Tagele S.B."/>
            <person name="Shin J.-H."/>
        </authorList>
    </citation>
    <scope>NUCLEOTIDE SEQUENCE [LARGE SCALE GENOMIC DNA]</scope>
    <source>
        <strain evidence="7 8">T14</strain>
    </source>
</reference>
<accession>A0ABY9RN47</accession>
<name>A0ABY9RN47_9ACTN</name>
<dbReference type="InterPro" id="IPR047210">
    <property type="entry name" value="TPP_PYR_POXB-like"/>
</dbReference>
<dbReference type="Pfam" id="PF00205">
    <property type="entry name" value="TPP_enzyme_M"/>
    <property type="match status" value="1"/>
</dbReference>
<dbReference type="Gene3D" id="3.40.50.970">
    <property type="match status" value="2"/>
</dbReference>
<dbReference type="InterPro" id="IPR047211">
    <property type="entry name" value="POXB-like"/>
</dbReference>
<dbReference type="SUPFAM" id="SSF52518">
    <property type="entry name" value="Thiamin diphosphate-binding fold (THDP-binding)"/>
    <property type="match status" value="2"/>
</dbReference>
<evidence type="ECO:0000313" key="7">
    <source>
        <dbReference type="EMBL" id="WMX43614.1"/>
    </source>
</evidence>
<dbReference type="Pfam" id="PF02776">
    <property type="entry name" value="TPP_enzyme_N"/>
    <property type="match status" value="1"/>
</dbReference>
<evidence type="ECO:0000259" key="4">
    <source>
        <dbReference type="Pfam" id="PF00205"/>
    </source>
</evidence>
<dbReference type="InterPro" id="IPR012000">
    <property type="entry name" value="Thiamin_PyroP_enz_cen_dom"/>
</dbReference>
<dbReference type="CDD" id="cd02014">
    <property type="entry name" value="TPP_POX"/>
    <property type="match status" value="1"/>
</dbReference>
<comment type="similarity">
    <text evidence="1 3">Belongs to the TPP enzyme family.</text>
</comment>
<dbReference type="Proteomes" id="UP001250858">
    <property type="component" value="Chromosome"/>
</dbReference>
<dbReference type="InterPro" id="IPR047212">
    <property type="entry name" value="TPP_POXB-like"/>
</dbReference>
<dbReference type="Gene3D" id="3.40.50.1220">
    <property type="entry name" value="TPP-binding domain"/>
    <property type="match status" value="1"/>
</dbReference>
<dbReference type="NCBIfam" id="NF006129">
    <property type="entry name" value="PRK08273.1"/>
    <property type="match status" value="1"/>
</dbReference>
<dbReference type="PANTHER" id="PTHR42981:SF2">
    <property type="entry name" value="PYRUVATE DEHYDROGENASE [UBIQUINONE]"/>
    <property type="match status" value="1"/>
</dbReference>
<dbReference type="EMBL" id="CP133762">
    <property type="protein sequence ID" value="WMX43614.1"/>
    <property type="molecule type" value="Genomic_DNA"/>
</dbReference>
<feature type="domain" description="Thiamine pyrophosphate enzyme TPP-binding" evidence="5">
    <location>
        <begin position="389"/>
        <end position="544"/>
    </location>
</feature>
<keyword evidence="8" id="KW-1185">Reference proteome</keyword>
<proteinExistence type="inferred from homology"/>
<dbReference type="InterPro" id="IPR012001">
    <property type="entry name" value="Thiamin_PyroP_enz_TPP-bd_dom"/>
</dbReference>
<evidence type="ECO:0000256" key="2">
    <source>
        <dbReference type="ARBA" id="ARBA00023052"/>
    </source>
</evidence>
<dbReference type="CDD" id="cd07039">
    <property type="entry name" value="TPP_PYR_POX"/>
    <property type="match status" value="1"/>
</dbReference>
<gene>
    <name evidence="7" type="ORF">RGF97_00235</name>
</gene>
<feature type="domain" description="Thiamine pyrophosphate enzyme N-terminal TPP-binding" evidence="6">
    <location>
        <begin position="4"/>
        <end position="120"/>
    </location>
</feature>
<protein>
    <submittedName>
        <fullName evidence="7">Thiamine pyrophosphate-requiring protein</fullName>
    </submittedName>
</protein>
<dbReference type="InterPro" id="IPR029061">
    <property type="entry name" value="THDP-binding"/>
</dbReference>
<dbReference type="RefSeq" id="WP_309547559.1">
    <property type="nucleotide sequence ID" value="NZ_CP133762.1"/>
</dbReference>
<dbReference type="Pfam" id="PF02775">
    <property type="entry name" value="TPP_enzyme_C"/>
    <property type="match status" value="1"/>
</dbReference>
<evidence type="ECO:0000256" key="1">
    <source>
        <dbReference type="ARBA" id="ARBA00007812"/>
    </source>
</evidence>
<keyword evidence="2 3" id="KW-0786">Thiamine pyrophosphate</keyword>
<dbReference type="SUPFAM" id="SSF52467">
    <property type="entry name" value="DHS-like NAD/FAD-binding domain"/>
    <property type="match status" value="1"/>
</dbReference>
<organism evidence="7 8">
    <name type="scientific">Streptomyces roseicoloratus</name>
    <dbReference type="NCBI Taxonomy" id="2508722"/>
    <lineage>
        <taxon>Bacteria</taxon>
        <taxon>Bacillati</taxon>
        <taxon>Actinomycetota</taxon>
        <taxon>Actinomycetes</taxon>
        <taxon>Kitasatosporales</taxon>
        <taxon>Streptomycetaceae</taxon>
        <taxon>Streptomyces</taxon>
    </lineage>
</organism>
<dbReference type="InterPro" id="IPR029035">
    <property type="entry name" value="DHS-like_NAD/FAD-binding_dom"/>
</dbReference>
<feature type="domain" description="Thiamine pyrophosphate enzyme central" evidence="4">
    <location>
        <begin position="198"/>
        <end position="328"/>
    </location>
</feature>
<dbReference type="PANTHER" id="PTHR42981">
    <property type="entry name" value="PYRUVATE DEHYDROGENASE [UBIQUINONE]"/>
    <property type="match status" value="1"/>
</dbReference>
<evidence type="ECO:0000259" key="5">
    <source>
        <dbReference type="Pfam" id="PF02775"/>
    </source>
</evidence>
<dbReference type="InterPro" id="IPR011766">
    <property type="entry name" value="TPP_enzyme_TPP-bd"/>
</dbReference>